<keyword evidence="3" id="KW-1185">Reference proteome</keyword>
<comment type="caution">
    <text evidence="2">The sequence shown here is derived from an EMBL/GenBank/DDBJ whole genome shotgun (WGS) entry which is preliminary data.</text>
</comment>
<organism evidence="2 3">
    <name type="scientific">Vibrio zhugei</name>
    <dbReference type="NCBI Taxonomy" id="2479546"/>
    <lineage>
        <taxon>Bacteria</taxon>
        <taxon>Pseudomonadati</taxon>
        <taxon>Pseudomonadota</taxon>
        <taxon>Gammaproteobacteria</taxon>
        <taxon>Vibrionales</taxon>
        <taxon>Vibrionaceae</taxon>
        <taxon>Vibrio</taxon>
    </lineage>
</organism>
<evidence type="ECO:0000313" key="2">
    <source>
        <dbReference type="EMBL" id="MFC3024640.1"/>
    </source>
</evidence>
<dbReference type="Proteomes" id="UP001595384">
    <property type="component" value="Unassembled WGS sequence"/>
</dbReference>
<dbReference type="Gene3D" id="3.40.630.30">
    <property type="match status" value="1"/>
</dbReference>
<evidence type="ECO:0000313" key="3">
    <source>
        <dbReference type="Proteomes" id="UP001595384"/>
    </source>
</evidence>
<dbReference type="PROSITE" id="PS51186">
    <property type="entry name" value="GNAT"/>
    <property type="match status" value="1"/>
</dbReference>
<dbReference type="InterPro" id="IPR016181">
    <property type="entry name" value="Acyl_CoA_acyltransferase"/>
</dbReference>
<dbReference type="EMBL" id="JBHRSE010000084">
    <property type="protein sequence ID" value="MFC3024640.1"/>
    <property type="molecule type" value="Genomic_DNA"/>
</dbReference>
<dbReference type="RefSeq" id="WP_123016192.1">
    <property type="nucleotide sequence ID" value="NZ_AP024911.1"/>
</dbReference>
<proteinExistence type="predicted"/>
<protein>
    <submittedName>
        <fullName evidence="2">GNAT family N-acetyltransferase</fullName>
        <ecNumber evidence="2">2.3.1.-</ecNumber>
    </submittedName>
</protein>
<dbReference type="GO" id="GO:0016746">
    <property type="term" value="F:acyltransferase activity"/>
    <property type="evidence" value="ECO:0007669"/>
    <property type="project" value="UniProtKB-KW"/>
</dbReference>
<evidence type="ECO:0000259" key="1">
    <source>
        <dbReference type="PROSITE" id="PS51186"/>
    </source>
</evidence>
<keyword evidence="2" id="KW-0012">Acyltransferase</keyword>
<dbReference type="InterPro" id="IPR000182">
    <property type="entry name" value="GNAT_dom"/>
</dbReference>
<sequence>MEVRFLENNHDYEAVLTILLQLRPSYTLATLSEQVEKQRQQGYHVVYVTSDSDILAVAGFCFCEKLAWGKAIYIDDLVTNNQHRSGGVGGFLMSWFRQYAVEKECEQIHLDSGVQRFLAHKFYLREGFHIASHHFSITDFNKLSD</sequence>
<dbReference type="SUPFAM" id="SSF55729">
    <property type="entry name" value="Acyl-CoA N-acyltransferases (Nat)"/>
    <property type="match status" value="1"/>
</dbReference>
<dbReference type="CDD" id="cd04301">
    <property type="entry name" value="NAT_SF"/>
    <property type="match status" value="1"/>
</dbReference>
<name>A0ABV7C988_9VIBR</name>
<gene>
    <name evidence="2" type="ORF">ACFODT_12485</name>
</gene>
<dbReference type="Pfam" id="PF00583">
    <property type="entry name" value="Acetyltransf_1"/>
    <property type="match status" value="1"/>
</dbReference>
<reference evidence="3" key="1">
    <citation type="journal article" date="2019" name="Int. J. Syst. Evol. Microbiol.">
        <title>The Global Catalogue of Microorganisms (GCM) 10K type strain sequencing project: providing services to taxonomists for standard genome sequencing and annotation.</title>
        <authorList>
            <consortium name="The Broad Institute Genomics Platform"/>
            <consortium name="The Broad Institute Genome Sequencing Center for Infectious Disease"/>
            <person name="Wu L."/>
            <person name="Ma J."/>
        </authorList>
    </citation>
    <scope>NUCLEOTIDE SEQUENCE [LARGE SCALE GENOMIC DNA]</scope>
    <source>
        <strain evidence="3">KCTC 62784</strain>
    </source>
</reference>
<keyword evidence="2" id="KW-0808">Transferase</keyword>
<accession>A0ABV7C988</accession>
<feature type="domain" description="N-acetyltransferase" evidence="1">
    <location>
        <begin position="1"/>
        <end position="145"/>
    </location>
</feature>
<dbReference type="EC" id="2.3.1.-" evidence="2"/>